<dbReference type="InterPro" id="IPR050807">
    <property type="entry name" value="TransReg_Diox_bact_type"/>
</dbReference>
<evidence type="ECO:0000256" key="1">
    <source>
        <dbReference type="ARBA" id="ARBA00023015"/>
    </source>
</evidence>
<dbReference type="SUPFAM" id="SSF47413">
    <property type="entry name" value="lambda repressor-like DNA-binding domains"/>
    <property type="match status" value="1"/>
</dbReference>
<evidence type="ECO:0000256" key="2">
    <source>
        <dbReference type="ARBA" id="ARBA00023125"/>
    </source>
</evidence>
<evidence type="ECO:0000313" key="5">
    <source>
        <dbReference type="EMBL" id="GAA1562505.1"/>
    </source>
</evidence>
<dbReference type="PANTHER" id="PTHR46797:SF23">
    <property type="entry name" value="HTH-TYPE TRANSCRIPTIONAL REGULATOR SUTR"/>
    <property type="match status" value="1"/>
</dbReference>
<dbReference type="InterPro" id="IPR013096">
    <property type="entry name" value="Cupin_2"/>
</dbReference>
<dbReference type="PROSITE" id="PS50943">
    <property type="entry name" value="HTH_CROC1"/>
    <property type="match status" value="1"/>
</dbReference>
<dbReference type="InterPro" id="IPR001387">
    <property type="entry name" value="Cro/C1-type_HTH"/>
</dbReference>
<dbReference type="PANTHER" id="PTHR46797">
    <property type="entry name" value="HTH-TYPE TRANSCRIPTIONAL REGULATOR"/>
    <property type="match status" value="1"/>
</dbReference>
<keyword evidence="6" id="KW-1185">Reference proteome</keyword>
<accession>A0ABP4NKE2</accession>
<proteinExistence type="predicted"/>
<keyword evidence="2" id="KW-0238">DNA-binding</keyword>
<comment type="caution">
    <text evidence="5">The sequence shown here is derived from an EMBL/GenBank/DDBJ whole genome shotgun (WGS) entry which is preliminary data.</text>
</comment>
<dbReference type="SMART" id="SM00530">
    <property type="entry name" value="HTH_XRE"/>
    <property type="match status" value="1"/>
</dbReference>
<reference evidence="6" key="1">
    <citation type="journal article" date="2019" name="Int. J. Syst. Evol. Microbiol.">
        <title>The Global Catalogue of Microorganisms (GCM) 10K type strain sequencing project: providing services to taxonomists for standard genome sequencing and annotation.</title>
        <authorList>
            <consortium name="The Broad Institute Genomics Platform"/>
            <consortium name="The Broad Institute Genome Sequencing Center for Infectious Disease"/>
            <person name="Wu L."/>
            <person name="Ma J."/>
        </authorList>
    </citation>
    <scope>NUCLEOTIDE SEQUENCE [LARGE SCALE GENOMIC DNA]</scope>
    <source>
        <strain evidence="6">JCM 15933</strain>
    </source>
</reference>
<sequence length="203" mass="22076">MTDDVAQVAQAAIARHVKALRQGRRWSLDELASRSGVSKGMLVQIEGAKTNPSIGTLCRIAESFGVSIGRLLESEPEPVVRIVGADEPPVLWRGGAGGTGRLLRGVNDPAFVEVWEWRMPPGETHDSGDHSSGTRELIHLREGSLVVTVDGSQYTVRTGETIDFRADRPHTYRNAADVEAVLTMVVVMPEGEFDRRAPRPSSP</sequence>
<dbReference type="CDD" id="cd00093">
    <property type="entry name" value="HTH_XRE"/>
    <property type="match status" value="1"/>
</dbReference>
<dbReference type="InterPro" id="IPR014710">
    <property type="entry name" value="RmlC-like_jellyroll"/>
</dbReference>
<feature type="domain" description="HTH cro/C1-type" evidence="4">
    <location>
        <begin position="17"/>
        <end position="71"/>
    </location>
</feature>
<dbReference type="Proteomes" id="UP001501470">
    <property type="component" value="Unassembled WGS sequence"/>
</dbReference>
<dbReference type="Pfam" id="PF07883">
    <property type="entry name" value="Cupin_2"/>
    <property type="match status" value="1"/>
</dbReference>
<dbReference type="Gene3D" id="1.10.260.40">
    <property type="entry name" value="lambda repressor-like DNA-binding domains"/>
    <property type="match status" value="1"/>
</dbReference>
<evidence type="ECO:0000313" key="6">
    <source>
        <dbReference type="Proteomes" id="UP001501470"/>
    </source>
</evidence>
<name>A0ABP4NKE2_9ACTN</name>
<dbReference type="RefSeq" id="WP_344512288.1">
    <property type="nucleotide sequence ID" value="NZ_BAAAQD010000032.1"/>
</dbReference>
<dbReference type="CDD" id="cd02209">
    <property type="entry name" value="cupin_XRE_C"/>
    <property type="match status" value="1"/>
</dbReference>
<keyword evidence="1" id="KW-0805">Transcription regulation</keyword>
<evidence type="ECO:0000256" key="3">
    <source>
        <dbReference type="ARBA" id="ARBA00023163"/>
    </source>
</evidence>
<dbReference type="InterPro" id="IPR011051">
    <property type="entry name" value="RmlC_Cupin_sf"/>
</dbReference>
<dbReference type="SUPFAM" id="SSF51182">
    <property type="entry name" value="RmlC-like cupins"/>
    <property type="match status" value="1"/>
</dbReference>
<dbReference type="InterPro" id="IPR010982">
    <property type="entry name" value="Lambda_DNA-bd_dom_sf"/>
</dbReference>
<dbReference type="EMBL" id="BAAAQD010000032">
    <property type="protein sequence ID" value="GAA1562505.1"/>
    <property type="molecule type" value="Genomic_DNA"/>
</dbReference>
<dbReference type="Gene3D" id="2.60.120.10">
    <property type="entry name" value="Jelly Rolls"/>
    <property type="match status" value="1"/>
</dbReference>
<organism evidence="5 6">
    <name type="scientific">Dactylosporangium maewongense</name>
    <dbReference type="NCBI Taxonomy" id="634393"/>
    <lineage>
        <taxon>Bacteria</taxon>
        <taxon>Bacillati</taxon>
        <taxon>Actinomycetota</taxon>
        <taxon>Actinomycetes</taxon>
        <taxon>Micromonosporales</taxon>
        <taxon>Micromonosporaceae</taxon>
        <taxon>Dactylosporangium</taxon>
    </lineage>
</organism>
<evidence type="ECO:0000259" key="4">
    <source>
        <dbReference type="PROSITE" id="PS50943"/>
    </source>
</evidence>
<dbReference type="Pfam" id="PF01381">
    <property type="entry name" value="HTH_3"/>
    <property type="match status" value="1"/>
</dbReference>
<protein>
    <submittedName>
        <fullName evidence="5">XRE family transcriptional regulator</fullName>
    </submittedName>
</protein>
<keyword evidence="3" id="KW-0804">Transcription</keyword>
<gene>
    <name evidence="5" type="ORF">GCM10009827_100020</name>
</gene>